<dbReference type="GO" id="GO:0030170">
    <property type="term" value="F:pyridoxal phosphate binding"/>
    <property type="evidence" value="ECO:0007669"/>
    <property type="project" value="InterPro"/>
</dbReference>
<comment type="similarity">
    <text evidence="4">Belongs to the class-I pyridoxal-phosphate-dependent aminotransferase family.</text>
</comment>
<keyword evidence="2 4" id="KW-0032">Aminotransferase</keyword>
<dbReference type="Gene3D" id="3.90.1150.10">
    <property type="entry name" value="Aspartate Aminotransferase, domain 1"/>
    <property type="match status" value="1"/>
</dbReference>
<dbReference type="Proteomes" id="UP000681075">
    <property type="component" value="Unassembled WGS sequence"/>
</dbReference>
<dbReference type="EC" id="2.6.1.-" evidence="4"/>
<dbReference type="Gene3D" id="3.40.640.10">
    <property type="entry name" value="Type I PLP-dependent aspartate aminotransferase-like (Major domain)"/>
    <property type="match status" value="1"/>
</dbReference>
<accession>A0A8S8XIH2</accession>
<evidence type="ECO:0000256" key="1">
    <source>
        <dbReference type="ARBA" id="ARBA00001933"/>
    </source>
</evidence>
<dbReference type="CDD" id="cd00609">
    <property type="entry name" value="AAT_like"/>
    <property type="match status" value="1"/>
</dbReference>
<dbReference type="InterPro" id="IPR004839">
    <property type="entry name" value="Aminotransferase_I/II_large"/>
</dbReference>
<reference evidence="6" key="1">
    <citation type="submission" date="2021-02" db="EMBL/GenBank/DDBJ databases">
        <title>Genome sequence of Rhodospirillales sp. strain TMPK1 isolated from soil.</title>
        <authorList>
            <person name="Nakai R."/>
            <person name="Kusada H."/>
            <person name="Tamaki H."/>
        </authorList>
    </citation>
    <scope>NUCLEOTIDE SEQUENCE</scope>
    <source>
        <strain evidence="6">TMPK1</strain>
    </source>
</reference>
<keyword evidence="7" id="KW-1185">Reference proteome</keyword>
<dbReference type="GO" id="GO:0008483">
    <property type="term" value="F:transaminase activity"/>
    <property type="evidence" value="ECO:0007669"/>
    <property type="project" value="UniProtKB-KW"/>
</dbReference>
<comment type="caution">
    <text evidence="6">The sequence shown here is derived from an EMBL/GenBank/DDBJ whole genome shotgun (WGS) entry which is preliminary data.</text>
</comment>
<dbReference type="SUPFAM" id="SSF53383">
    <property type="entry name" value="PLP-dependent transferases"/>
    <property type="match status" value="1"/>
</dbReference>
<feature type="domain" description="Aminotransferase class I/classII large" evidence="5">
    <location>
        <begin position="33"/>
        <end position="379"/>
    </location>
</feature>
<name>A0A8S8XIH2_9PROT</name>
<evidence type="ECO:0000256" key="3">
    <source>
        <dbReference type="ARBA" id="ARBA00022679"/>
    </source>
</evidence>
<dbReference type="InterPro" id="IPR015424">
    <property type="entry name" value="PyrdxlP-dep_Trfase"/>
</dbReference>
<dbReference type="PANTHER" id="PTHR42832">
    <property type="entry name" value="AMINO ACID AMINOTRANSFERASE"/>
    <property type="match status" value="1"/>
</dbReference>
<protein>
    <recommendedName>
        <fullName evidence="4">Aminotransferase</fullName>
        <ecNumber evidence="4">2.6.1.-</ecNumber>
    </recommendedName>
</protein>
<dbReference type="Pfam" id="PF00155">
    <property type="entry name" value="Aminotran_1_2"/>
    <property type="match status" value="1"/>
</dbReference>
<organism evidence="6 7">
    <name type="scientific">Roseiterribacter gracilis</name>
    <dbReference type="NCBI Taxonomy" id="2812848"/>
    <lineage>
        <taxon>Bacteria</taxon>
        <taxon>Pseudomonadati</taxon>
        <taxon>Pseudomonadota</taxon>
        <taxon>Alphaproteobacteria</taxon>
        <taxon>Rhodospirillales</taxon>
        <taxon>Roseiterribacteraceae</taxon>
        <taxon>Roseiterribacter</taxon>
    </lineage>
</organism>
<gene>
    <name evidence="6" type="ORF">TMPK1_33230</name>
</gene>
<dbReference type="PANTHER" id="PTHR42832:SF3">
    <property type="entry name" value="L-GLUTAMINE--4-(METHYLSULFANYL)-2-OXOBUTANOATE AMINOTRANSFERASE"/>
    <property type="match status" value="1"/>
</dbReference>
<evidence type="ECO:0000256" key="2">
    <source>
        <dbReference type="ARBA" id="ARBA00022576"/>
    </source>
</evidence>
<dbReference type="InterPro" id="IPR004838">
    <property type="entry name" value="NHTrfase_class1_PyrdxlP-BS"/>
</dbReference>
<dbReference type="InterPro" id="IPR050881">
    <property type="entry name" value="LL-DAP_aminotransferase"/>
</dbReference>
<evidence type="ECO:0000313" key="6">
    <source>
        <dbReference type="EMBL" id="GIL41086.1"/>
    </source>
</evidence>
<dbReference type="EMBL" id="BOPV01000001">
    <property type="protein sequence ID" value="GIL41086.1"/>
    <property type="molecule type" value="Genomic_DNA"/>
</dbReference>
<evidence type="ECO:0000313" key="7">
    <source>
        <dbReference type="Proteomes" id="UP000681075"/>
    </source>
</evidence>
<dbReference type="AlphaFoldDB" id="A0A8S8XIH2"/>
<proteinExistence type="inferred from homology"/>
<evidence type="ECO:0000259" key="5">
    <source>
        <dbReference type="Pfam" id="PF00155"/>
    </source>
</evidence>
<sequence>MFNPRLVALNDYPFTRLARLLSAPAPESRAPLALSVGEPQHAPPALLADTLAKNTHLWGKYPPQTGTLAYRKAVAGWLARRYGLQGAVDPDRNVIPVAGTREALFQVALLVATEDAAGNKKRIAIPNPSYAVYEGAARLAGADLRLLNTTPESGFLPDLHAVADQDWARTALLMLCTPSNPEGAVADRAYLAHAIKLARKHGFLLAVDECYAEIWDHEPPPGALEVAASIGGTTDPFANVLVFHSLSKRSSAAGLRAGFVAGDAAALELFLRLRNFASGGVPLPVLEAATALWNDEKHVEENRSAYRAKFDLAEKSFTGRFGFQRPGGGFFLWLDVGDGERAAKRLWTEAAIRTLPGAYMARTGADGRNHAQGFLRVALVHDLPVLADALPRMAALLEGN</sequence>
<evidence type="ECO:0000256" key="4">
    <source>
        <dbReference type="RuleBase" id="RU000481"/>
    </source>
</evidence>
<dbReference type="InterPro" id="IPR015421">
    <property type="entry name" value="PyrdxlP-dep_Trfase_major"/>
</dbReference>
<dbReference type="InterPro" id="IPR015422">
    <property type="entry name" value="PyrdxlP-dep_Trfase_small"/>
</dbReference>
<keyword evidence="3 4" id="KW-0808">Transferase</keyword>
<dbReference type="PROSITE" id="PS00105">
    <property type="entry name" value="AA_TRANSFER_CLASS_1"/>
    <property type="match status" value="1"/>
</dbReference>
<dbReference type="RefSeq" id="WP_420244426.1">
    <property type="nucleotide sequence ID" value="NZ_BOPV01000001.1"/>
</dbReference>
<comment type="cofactor">
    <cofactor evidence="1 4">
        <name>pyridoxal 5'-phosphate</name>
        <dbReference type="ChEBI" id="CHEBI:597326"/>
    </cofactor>
</comment>